<keyword evidence="6" id="KW-1185">Reference proteome</keyword>
<dbReference type="SMART" id="SM00500">
    <property type="entry name" value="SFM"/>
    <property type="match status" value="1"/>
</dbReference>
<dbReference type="InterPro" id="IPR019775">
    <property type="entry name" value="WD40_repeat_CS"/>
</dbReference>
<sequence>MESKGTNLQIMDLPSSTLQERQAHAELLLNLEAKKIASTIDVPTLPHEIQQSLRSIGQPIRLFGENNANVRDRLRLCLAKIEVQKKTGGVMDMDVDEEEEEDFHPSHFKESQKEEVQYTRASQDLIQARTFIAQYSIEKARQRLTTERKRKWVNRSSDLMTLLPDMKKEDEATISKEIQELNDSCQNRYNHIKELALEGSQYGDGRPLSTIATGRQPFASKHPCLVATGGWTGSIKLWNGSSSALDLLCTKAMAHEDRIMSVAMYQSNQEKIQLASASIDLTGKLWNVKHGEDVSMDQEQSSAYKIEEVATLKGHAARLCKVAYHPSGRFVGTTSFDHTWRLWDVEAGGKELLLQDGHWKEVYGIGFHQDGSLVSTTDYGSVVQVWDLRSGKSVCHFMGHAKRVLCTEFAPNGFQLATAGDDGTIKVWDLRQRKQYASIPAHSRLITQIKFAHNQYDQNGEYLVSSSFDGTGKVWSTRNWKLLSTLRGHEGKVMGIDVLDGTDSGIVTCGYDKTMKIWR</sequence>
<dbReference type="InterPro" id="IPR015943">
    <property type="entry name" value="WD40/YVTN_repeat-like_dom_sf"/>
</dbReference>
<feature type="repeat" description="WD" evidence="3">
    <location>
        <begin position="397"/>
        <end position="438"/>
    </location>
</feature>
<dbReference type="PROSITE" id="PS50082">
    <property type="entry name" value="WD_REPEATS_2"/>
    <property type="match status" value="5"/>
</dbReference>
<dbReference type="FunFam" id="2.130.10.10:FF:000411">
    <property type="entry name" value="U4/U6 small nuclear ribonucleoprotein Prp4"/>
    <property type="match status" value="1"/>
</dbReference>
<dbReference type="EMBL" id="BLLK01000045">
    <property type="protein sequence ID" value="GFH52448.1"/>
    <property type="molecule type" value="Genomic_DNA"/>
</dbReference>
<evidence type="ECO:0000256" key="1">
    <source>
        <dbReference type="ARBA" id="ARBA00022574"/>
    </source>
</evidence>
<dbReference type="Pfam" id="PF08799">
    <property type="entry name" value="PRP4"/>
    <property type="match status" value="1"/>
</dbReference>
<evidence type="ECO:0000256" key="2">
    <source>
        <dbReference type="ARBA" id="ARBA00022737"/>
    </source>
</evidence>
<dbReference type="PROSITE" id="PS50294">
    <property type="entry name" value="WD_REPEATS_REGION"/>
    <property type="match status" value="4"/>
</dbReference>
<dbReference type="Pfam" id="PF00400">
    <property type="entry name" value="WD40"/>
    <property type="match status" value="5"/>
</dbReference>
<keyword evidence="1 3" id="KW-0853">WD repeat</keyword>
<organism evidence="5 6">
    <name type="scientific">Chaetoceros tenuissimus</name>
    <dbReference type="NCBI Taxonomy" id="426638"/>
    <lineage>
        <taxon>Eukaryota</taxon>
        <taxon>Sar</taxon>
        <taxon>Stramenopiles</taxon>
        <taxon>Ochrophyta</taxon>
        <taxon>Bacillariophyta</taxon>
        <taxon>Coscinodiscophyceae</taxon>
        <taxon>Chaetocerotophycidae</taxon>
        <taxon>Chaetocerotales</taxon>
        <taxon>Chaetocerotaceae</taxon>
        <taxon>Chaetoceros</taxon>
    </lineage>
</organism>
<feature type="repeat" description="WD" evidence="3">
    <location>
        <begin position="312"/>
        <end position="353"/>
    </location>
</feature>
<dbReference type="GO" id="GO:0017070">
    <property type="term" value="F:U6 snRNA binding"/>
    <property type="evidence" value="ECO:0007669"/>
    <property type="project" value="TreeGrafter"/>
</dbReference>
<dbReference type="InterPro" id="IPR014906">
    <property type="entry name" value="PRP4-like"/>
</dbReference>
<dbReference type="InterPro" id="IPR036285">
    <property type="entry name" value="PRP4-like_sf"/>
</dbReference>
<dbReference type="PANTHER" id="PTHR19846:SF0">
    <property type="entry name" value="PRE-MRNA PROCESSING FACTOR 4"/>
    <property type="match status" value="1"/>
</dbReference>
<dbReference type="SUPFAM" id="SSF158230">
    <property type="entry name" value="PRP4-like"/>
    <property type="match status" value="1"/>
</dbReference>
<dbReference type="Proteomes" id="UP001054902">
    <property type="component" value="Unassembled WGS sequence"/>
</dbReference>
<dbReference type="AlphaFoldDB" id="A0AAD3CUN9"/>
<name>A0AAD3CUN9_9STRA</name>
<dbReference type="SMART" id="SM00320">
    <property type="entry name" value="WD40"/>
    <property type="match status" value="7"/>
</dbReference>
<dbReference type="Gene3D" id="2.130.10.10">
    <property type="entry name" value="YVTN repeat-like/Quinoprotein amine dehydrogenase"/>
    <property type="match status" value="2"/>
</dbReference>
<accession>A0AAD3CUN9</accession>
<dbReference type="InterPro" id="IPR036322">
    <property type="entry name" value="WD40_repeat_dom_sf"/>
</dbReference>
<proteinExistence type="predicted"/>
<feature type="repeat" description="WD" evidence="3">
    <location>
        <begin position="355"/>
        <end position="396"/>
    </location>
</feature>
<dbReference type="GO" id="GO:0000398">
    <property type="term" value="P:mRNA splicing, via spliceosome"/>
    <property type="evidence" value="ECO:0007669"/>
    <property type="project" value="TreeGrafter"/>
</dbReference>
<dbReference type="InterPro" id="IPR001680">
    <property type="entry name" value="WD40_rpt"/>
</dbReference>
<feature type="repeat" description="WD" evidence="3">
    <location>
        <begin position="439"/>
        <end position="485"/>
    </location>
</feature>
<evidence type="ECO:0000259" key="4">
    <source>
        <dbReference type="SMART" id="SM00500"/>
    </source>
</evidence>
<dbReference type="SUPFAM" id="SSF50978">
    <property type="entry name" value="WD40 repeat-like"/>
    <property type="match status" value="1"/>
</dbReference>
<dbReference type="InterPro" id="IPR020472">
    <property type="entry name" value="WD40_PAC1"/>
</dbReference>
<dbReference type="PRINTS" id="PR00320">
    <property type="entry name" value="GPROTEINBRPT"/>
</dbReference>
<keyword evidence="2" id="KW-0677">Repeat</keyword>
<feature type="domain" description="Pre-mRNA processing factor 4 (PRP4)-like" evidence="4">
    <location>
        <begin position="44"/>
        <end position="99"/>
    </location>
</feature>
<dbReference type="CDD" id="cd00200">
    <property type="entry name" value="WD40"/>
    <property type="match status" value="1"/>
</dbReference>
<protein>
    <recommendedName>
        <fullName evidence="4">Pre-mRNA processing factor 4 (PRP4)-like domain-containing protein</fullName>
    </recommendedName>
</protein>
<dbReference type="PROSITE" id="PS00678">
    <property type="entry name" value="WD_REPEATS_1"/>
    <property type="match status" value="2"/>
</dbReference>
<dbReference type="PANTHER" id="PTHR19846">
    <property type="entry name" value="WD40 REPEAT PROTEIN"/>
    <property type="match status" value="1"/>
</dbReference>
<reference evidence="5 6" key="1">
    <citation type="journal article" date="2021" name="Sci. Rep.">
        <title>The genome of the diatom Chaetoceros tenuissimus carries an ancient integrated fragment of an extant virus.</title>
        <authorList>
            <person name="Hongo Y."/>
            <person name="Kimura K."/>
            <person name="Takaki Y."/>
            <person name="Yoshida Y."/>
            <person name="Baba S."/>
            <person name="Kobayashi G."/>
            <person name="Nagasaki K."/>
            <person name="Hano T."/>
            <person name="Tomaru Y."/>
        </authorList>
    </citation>
    <scope>NUCLEOTIDE SEQUENCE [LARGE SCALE GENOMIC DNA]</scope>
    <source>
        <strain evidence="5 6">NIES-3715</strain>
    </source>
</reference>
<comment type="caution">
    <text evidence="5">The sequence shown here is derived from an EMBL/GenBank/DDBJ whole genome shotgun (WGS) entry which is preliminary data.</text>
</comment>
<dbReference type="GO" id="GO:0046540">
    <property type="term" value="C:U4/U6 x U5 tri-snRNP complex"/>
    <property type="evidence" value="ECO:0007669"/>
    <property type="project" value="TreeGrafter"/>
</dbReference>
<feature type="repeat" description="WD" evidence="3">
    <location>
        <begin position="486"/>
        <end position="519"/>
    </location>
</feature>
<evidence type="ECO:0000313" key="5">
    <source>
        <dbReference type="EMBL" id="GFH52448.1"/>
    </source>
</evidence>
<evidence type="ECO:0000313" key="6">
    <source>
        <dbReference type="Proteomes" id="UP001054902"/>
    </source>
</evidence>
<evidence type="ECO:0000256" key="3">
    <source>
        <dbReference type="PROSITE-ProRule" id="PRU00221"/>
    </source>
</evidence>
<gene>
    <name evidence="5" type="ORF">CTEN210_08924</name>
</gene>
<dbReference type="GO" id="GO:0030621">
    <property type="term" value="F:U4 snRNA binding"/>
    <property type="evidence" value="ECO:0007669"/>
    <property type="project" value="TreeGrafter"/>
</dbReference>
<dbReference type="Gene3D" id="4.10.280.110">
    <property type="entry name" value="Pre-mRNA processing factor 4 domain"/>
    <property type="match status" value="1"/>
</dbReference>